<evidence type="ECO:0000313" key="2">
    <source>
        <dbReference type="EMBL" id="WGV17574.1"/>
    </source>
</evidence>
<evidence type="ECO:0000313" key="3">
    <source>
        <dbReference type="Proteomes" id="UP001230978"/>
    </source>
</evidence>
<dbReference type="PANTHER" id="PTHR46825">
    <property type="entry name" value="D-ALANYL-D-ALANINE-CARBOXYPEPTIDASE/ENDOPEPTIDASE AMPH"/>
    <property type="match status" value="1"/>
</dbReference>
<keyword evidence="3" id="KW-1185">Reference proteome</keyword>
<dbReference type="GO" id="GO:0016787">
    <property type="term" value="F:hydrolase activity"/>
    <property type="evidence" value="ECO:0007669"/>
    <property type="project" value="UniProtKB-KW"/>
</dbReference>
<dbReference type="RefSeq" id="WP_281468993.1">
    <property type="nucleotide sequence ID" value="NZ_CP124535.1"/>
</dbReference>
<organism evidence="2 3">
    <name type="scientific">Fuscovulum ytuae</name>
    <dbReference type="NCBI Taxonomy" id="3042299"/>
    <lineage>
        <taxon>Bacteria</taxon>
        <taxon>Pseudomonadati</taxon>
        <taxon>Pseudomonadota</taxon>
        <taxon>Alphaproteobacteria</taxon>
        <taxon>Rhodobacterales</taxon>
        <taxon>Paracoccaceae</taxon>
        <taxon>Fuscovulum</taxon>
    </lineage>
</organism>
<dbReference type="PANTHER" id="PTHR46825:SF9">
    <property type="entry name" value="BETA-LACTAMASE-RELATED DOMAIN-CONTAINING PROTEIN"/>
    <property type="match status" value="1"/>
</dbReference>
<dbReference type="Proteomes" id="UP001230978">
    <property type="component" value="Chromosome"/>
</dbReference>
<dbReference type="EC" id="3.1.1.103" evidence="2"/>
<dbReference type="InterPro" id="IPR050491">
    <property type="entry name" value="AmpC-like"/>
</dbReference>
<dbReference type="Gene3D" id="3.40.710.10">
    <property type="entry name" value="DD-peptidase/beta-lactamase superfamily"/>
    <property type="match status" value="1"/>
</dbReference>
<gene>
    <name evidence="2" type="ORF">QF092_07235</name>
</gene>
<dbReference type="Pfam" id="PF00144">
    <property type="entry name" value="Beta-lactamase"/>
    <property type="match status" value="1"/>
</dbReference>
<evidence type="ECO:0000259" key="1">
    <source>
        <dbReference type="Pfam" id="PF00144"/>
    </source>
</evidence>
<dbReference type="InterPro" id="IPR001466">
    <property type="entry name" value="Beta-lactam-related"/>
</dbReference>
<feature type="domain" description="Beta-lactamase-related" evidence="1">
    <location>
        <begin position="58"/>
        <end position="347"/>
    </location>
</feature>
<dbReference type="EMBL" id="CP124535">
    <property type="protein sequence ID" value="WGV17574.1"/>
    <property type="molecule type" value="Genomic_DNA"/>
</dbReference>
<protein>
    <submittedName>
        <fullName evidence="2">Serine hydrolase domain-containing protein</fullName>
        <ecNumber evidence="2">3.1.1.103</ecNumber>
    </submittedName>
</protein>
<keyword evidence="2" id="KW-0378">Hydrolase</keyword>
<name>A0ABY8Q9R2_9RHOB</name>
<dbReference type="SUPFAM" id="SSF56601">
    <property type="entry name" value="beta-lactamase/transpeptidase-like"/>
    <property type="match status" value="1"/>
</dbReference>
<sequence>MRRLAYASLLLLLLFVFLLRFSSPPPPWAFIDDFAKRNGLSGGVIAYGGGVDPPSVFVFGAAMDVPGRPIVPSDRFKIASLTKPVTAEAILRLSDLGMIDLDQPLADLFPEVATAADPRMAQVTIRHLLHHRAGWDLAQTFDPFFMTQAEFQAATGWARPIAAGCDGLAEGMLAKPLQFDPGSHFAYSNLGYCWLGRVIEKVTRTPYEEAVRDLVPSLPKVSLDLADVTVMSEADHALPPRLFVNSPRIIGAAGGLITDAASYHAFAAAAKDPRLYERPLPEVDPVFYGLGWRVRNLPEGAFLTHMGSMPGAFSIVIRQIDGPTVVALFNGQADQPFKAFDDFLKALLEQGLPQG</sequence>
<accession>A0ABY8Q9R2</accession>
<reference evidence="2 3" key="1">
    <citation type="submission" date="2023-04" db="EMBL/GenBank/DDBJ databases">
        <title>YMD61, complete Genome.</title>
        <authorList>
            <person name="Zhang J."/>
        </authorList>
    </citation>
    <scope>NUCLEOTIDE SEQUENCE [LARGE SCALE GENOMIC DNA]</scope>
    <source>
        <strain evidence="2 3">YMD61</strain>
    </source>
</reference>
<dbReference type="InterPro" id="IPR012338">
    <property type="entry name" value="Beta-lactam/transpept-like"/>
</dbReference>
<proteinExistence type="predicted"/>